<evidence type="ECO:0000256" key="2">
    <source>
        <dbReference type="PROSITE-ProRule" id="PRU00335"/>
    </source>
</evidence>
<evidence type="ECO:0000313" key="4">
    <source>
        <dbReference type="EMBL" id="HIU00149.1"/>
    </source>
</evidence>
<dbReference type="Gene3D" id="1.10.357.10">
    <property type="entry name" value="Tetracycline Repressor, domain 2"/>
    <property type="match status" value="1"/>
</dbReference>
<dbReference type="EMBL" id="DVLX01000095">
    <property type="protein sequence ID" value="HIU00149.1"/>
    <property type="molecule type" value="Genomic_DNA"/>
</dbReference>
<dbReference type="InterPro" id="IPR050624">
    <property type="entry name" value="HTH-type_Tx_Regulator"/>
</dbReference>
<name>A0A9D1HDZ1_9FIRM</name>
<accession>A0A9D1HDZ1</accession>
<feature type="domain" description="HTH tetR-type" evidence="3">
    <location>
        <begin position="10"/>
        <end position="70"/>
    </location>
</feature>
<reference evidence="4" key="2">
    <citation type="journal article" date="2021" name="PeerJ">
        <title>Extensive microbial diversity within the chicken gut microbiome revealed by metagenomics and culture.</title>
        <authorList>
            <person name="Gilroy R."/>
            <person name="Ravi A."/>
            <person name="Getino M."/>
            <person name="Pursley I."/>
            <person name="Horton D.L."/>
            <person name="Alikhan N.F."/>
            <person name="Baker D."/>
            <person name="Gharbi K."/>
            <person name="Hall N."/>
            <person name="Watson M."/>
            <person name="Adriaenssens E.M."/>
            <person name="Foster-Nyarko E."/>
            <person name="Jarju S."/>
            <person name="Secka A."/>
            <person name="Antonio M."/>
            <person name="Oren A."/>
            <person name="Chaudhuri R.R."/>
            <person name="La Ragione R."/>
            <person name="Hildebrand F."/>
            <person name="Pallen M.J."/>
        </authorList>
    </citation>
    <scope>NUCLEOTIDE SEQUENCE</scope>
    <source>
        <strain evidence="4">CHK176-22527</strain>
    </source>
</reference>
<dbReference type="PANTHER" id="PTHR43479">
    <property type="entry name" value="ACREF/ENVCD OPERON REPRESSOR-RELATED"/>
    <property type="match status" value="1"/>
</dbReference>
<comment type="caution">
    <text evidence="4">The sequence shown here is derived from an EMBL/GenBank/DDBJ whole genome shotgun (WGS) entry which is preliminary data.</text>
</comment>
<sequence>MDKKSDLRTIRTKESIKKALYKLAEDKSFDEISVTDITKKAMINRSTFYLHYRDKEDLLQSLCDETLHELKKYKSYLTKEAVFQCRRSGAPLPHLVPVLSYIEKNSDFFNTILKSSAKYSFFIDLSKEFIPRLKSLIPDFEPDETALIYGSGIMITSTGIYSANG</sequence>
<reference evidence="4" key="1">
    <citation type="submission" date="2020-10" db="EMBL/GenBank/DDBJ databases">
        <authorList>
            <person name="Gilroy R."/>
        </authorList>
    </citation>
    <scope>NUCLEOTIDE SEQUENCE</scope>
    <source>
        <strain evidence="4">CHK176-22527</strain>
    </source>
</reference>
<proteinExistence type="predicted"/>
<dbReference type="InterPro" id="IPR001647">
    <property type="entry name" value="HTH_TetR"/>
</dbReference>
<organism evidence="4 5">
    <name type="scientific">Candidatus Allocopromorpha excrementavium</name>
    <dbReference type="NCBI Taxonomy" id="2840741"/>
    <lineage>
        <taxon>Bacteria</taxon>
        <taxon>Bacillati</taxon>
        <taxon>Bacillota</taxon>
        <taxon>Clostridia</taxon>
        <taxon>Eubacteriales</taxon>
        <taxon>Eubacteriaceae</taxon>
        <taxon>Eubacteriaceae incertae sedis</taxon>
        <taxon>Candidatus Allocopromorpha</taxon>
    </lineage>
</organism>
<dbReference type="SUPFAM" id="SSF46689">
    <property type="entry name" value="Homeodomain-like"/>
    <property type="match status" value="1"/>
</dbReference>
<evidence type="ECO:0000259" key="3">
    <source>
        <dbReference type="PROSITE" id="PS50977"/>
    </source>
</evidence>
<gene>
    <name evidence="4" type="ORF">IAD12_07835</name>
</gene>
<dbReference type="InterPro" id="IPR009057">
    <property type="entry name" value="Homeodomain-like_sf"/>
</dbReference>
<keyword evidence="1 2" id="KW-0238">DNA-binding</keyword>
<evidence type="ECO:0000313" key="5">
    <source>
        <dbReference type="Proteomes" id="UP000824159"/>
    </source>
</evidence>
<dbReference type="Proteomes" id="UP000824159">
    <property type="component" value="Unassembled WGS sequence"/>
</dbReference>
<dbReference type="AlphaFoldDB" id="A0A9D1HDZ1"/>
<dbReference type="Pfam" id="PF00440">
    <property type="entry name" value="TetR_N"/>
    <property type="match status" value="1"/>
</dbReference>
<protein>
    <submittedName>
        <fullName evidence="4">TetR family transcriptional regulator</fullName>
    </submittedName>
</protein>
<dbReference type="GO" id="GO:0003677">
    <property type="term" value="F:DNA binding"/>
    <property type="evidence" value="ECO:0007669"/>
    <property type="project" value="UniProtKB-UniRule"/>
</dbReference>
<evidence type="ECO:0000256" key="1">
    <source>
        <dbReference type="ARBA" id="ARBA00023125"/>
    </source>
</evidence>
<feature type="DNA-binding region" description="H-T-H motif" evidence="2">
    <location>
        <begin position="33"/>
        <end position="52"/>
    </location>
</feature>
<dbReference type="PROSITE" id="PS50977">
    <property type="entry name" value="HTH_TETR_2"/>
    <property type="match status" value="1"/>
</dbReference>
<dbReference type="PANTHER" id="PTHR43479:SF7">
    <property type="entry name" value="TETR-FAMILY TRANSCRIPTIONAL REGULATOR"/>
    <property type="match status" value="1"/>
</dbReference>